<sequence>MDSSSTNSTWRMREGEGSWGLSADNYVDMFGAMLPGNTHPLNETPGLKWFFVVALICQSTFGTVGNLLVGNED</sequence>
<dbReference type="EMBL" id="MTYJ01000179">
    <property type="protein sequence ID" value="OWA50002.1"/>
    <property type="molecule type" value="Genomic_DNA"/>
</dbReference>
<keyword evidence="3" id="KW-1185">Reference proteome</keyword>
<evidence type="ECO:0000313" key="2">
    <source>
        <dbReference type="EMBL" id="OWA50002.1"/>
    </source>
</evidence>
<name>A0A9X6RJL4_HYPEX</name>
<evidence type="ECO:0000256" key="1">
    <source>
        <dbReference type="SAM" id="Phobius"/>
    </source>
</evidence>
<dbReference type="AlphaFoldDB" id="A0A9X6RJL4"/>
<accession>A0A9X6RJL4</accession>
<keyword evidence="1" id="KW-0472">Membrane</keyword>
<protein>
    <submittedName>
        <fullName evidence="2">Uncharacterized protein</fullName>
    </submittedName>
</protein>
<comment type="caution">
    <text evidence="2">The sequence shown here is derived from an EMBL/GenBank/DDBJ whole genome shotgun (WGS) entry which is preliminary data.</text>
</comment>
<feature type="transmembrane region" description="Helical" evidence="1">
    <location>
        <begin position="49"/>
        <end position="69"/>
    </location>
</feature>
<keyword evidence="1" id="KW-0812">Transmembrane</keyword>
<proteinExistence type="predicted"/>
<keyword evidence="1" id="KW-1133">Transmembrane helix</keyword>
<evidence type="ECO:0000313" key="3">
    <source>
        <dbReference type="Proteomes" id="UP000192578"/>
    </source>
</evidence>
<organism evidence="2 3">
    <name type="scientific">Hypsibius exemplaris</name>
    <name type="common">Freshwater tardigrade</name>
    <dbReference type="NCBI Taxonomy" id="2072580"/>
    <lineage>
        <taxon>Eukaryota</taxon>
        <taxon>Metazoa</taxon>
        <taxon>Ecdysozoa</taxon>
        <taxon>Tardigrada</taxon>
        <taxon>Eutardigrada</taxon>
        <taxon>Parachela</taxon>
        <taxon>Hypsibioidea</taxon>
        <taxon>Hypsibiidae</taxon>
        <taxon>Hypsibius</taxon>
    </lineage>
</organism>
<reference evidence="3" key="1">
    <citation type="submission" date="2017-01" db="EMBL/GenBank/DDBJ databases">
        <title>Comparative genomics of anhydrobiosis in the tardigrade Hypsibius dujardini.</title>
        <authorList>
            <person name="Yoshida Y."/>
            <person name="Koutsovoulos G."/>
            <person name="Laetsch D."/>
            <person name="Stevens L."/>
            <person name="Kumar S."/>
            <person name="Horikawa D."/>
            <person name="Ishino K."/>
            <person name="Komine S."/>
            <person name="Tomita M."/>
            <person name="Blaxter M."/>
            <person name="Arakawa K."/>
        </authorList>
    </citation>
    <scope>NUCLEOTIDE SEQUENCE [LARGE SCALE GENOMIC DNA]</scope>
    <source>
        <strain evidence="3">Z151</strain>
    </source>
</reference>
<gene>
    <name evidence="2" type="ORF">BV898_14533</name>
</gene>
<dbReference type="Proteomes" id="UP000192578">
    <property type="component" value="Unassembled WGS sequence"/>
</dbReference>